<keyword evidence="15" id="KW-0843">Virulence</keyword>
<dbReference type="InterPro" id="IPR001789">
    <property type="entry name" value="Sig_transdc_resp-reg_receiver"/>
</dbReference>
<feature type="modified residue" description="4-aspartylphosphate" evidence="17">
    <location>
        <position position="381"/>
    </location>
</feature>
<dbReference type="NCBIfam" id="TIGR00229">
    <property type="entry name" value="sensory_box"/>
    <property type="match status" value="1"/>
</dbReference>
<evidence type="ECO:0000256" key="9">
    <source>
        <dbReference type="ARBA" id="ARBA00022679"/>
    </source>
</evidence>
<sequence length="444" mass="48152">MDYVSPAIGTIYGIEPDALLGSVEKWAALIVPDDRDIALANIEKARSGEAVIHEFRIQRPADGAFRWIRTTDFPLRDNGNIPRIGGIADDVTEAKLAAEHSAILLAELQHRVRNIMALLRSITNRTAEHADSVSEYRELMMGRLLAFARVQALLTRGANARVGIATIVHDEVSVQAQHKGQYILDGPDIELSPKAAEVLTLAIHELATNAVKYGALSVPTGTVTVEWSTFEKRGGPWLAFNWTEEGAPSRPAPDPDAPHRRGFGSELIEARIPYELRGRGQVTIEPGGARCHLEFPLQDGASILETDAPPRATVFGGAIDMTGEPDLTGCRVLVVEDDYYLATDTARALRGAGAEVMGPCATEEDARVELAEQRPDAVVVDINLGPGLSFKLAETFKDRGIPFVFTTGYDAEVIPAEFEGVERLEKPLQLRQIVGAVAKLTKAA</sequence>
<evidence type="ECO:0000256" key="8">
    <source>
        <dbReference type="ARBA" id="ARBA00022643"/>
    </source>
</evidence>
<dbReference type="Proteomes" id="UP000297535">
    <property type="component" value="Unassembled WGS sequence"/>
</dbReference>
<evidence type="ECO:0000313" key="22">
    <source>
        <dbReference type="Proteomes" id="UP000297535"/>
    </source>
</evidence>
<evidence type="ECO:0000256" key="2">
    <source>
        <dbReference type="ARBA" id="ARBA00012438"/>
    </source>
</evidence>
<keyword evidence="11" id="KW-0547">Nucleotide-binding</keyword>
<dbReference type="Pfam" id="PF07536">
    <property type="entry name" value="HWE_HK"/>
    <property type="match status" value="1"/>
</dbReference>
<keyword evidence="10" id="KW-0677">Repeat</keyword>
<dbReference type="CDD" id="cd00130">
    <property type="entry name" value="PAS"/>
    <property type="match status" value="1"/>
</dbReference>
<keyword evidence="16" id="KW-0675">Receptor</keyword>
<dbReference type="AlphaFoldDB" id="A0A4Z0NRV3"/>
<dbReference type="SMART" id="SM00086">
    <property type="entry name" value="PAC"/>
    <property type="match status" value="1"/>
</dbReference>
<dbReference type="GO" id="GO:0004673">
    <property type="term" value="F:protein histidine kinase activity"/>
    <property type="evidence" value="ECO:0007669"/>
    <property type="project" value="UniProtKB-EC"/>
</dbReference>
<protein>
    <recommendedName>
        <fullName evidence="3">Blue-light-activated histidine kinase</fullName>
        <ecNumber evidence="2">2.7.13.3</ecNumber>
    </recommendedName>
</protein>
<name>A0A4Z0NRV3_9HYPH</name>
<keyword evidence="8" id="KW-0288">FMN</keyword>
<dbReference type="InterPro" id="IPR036890">
    <property type="entry name" value="HATPase_C_sf"/>
</dbReference>
<keyword evidence="22" id="KW-1185">Reference proteome</keyword>
<keyword evidence="7" id="KW-0285">Flavoprotein</keyword>
<dbReference type="GO" id="GO:0009881">
    <property type="term" value="F:photoreceptor activity"/>
    <property type="evidence" value="ECO:0007669"/>
    <property type="project" value="UniProtKB-KW"/>
</dbReference>
<dbReference type="PROSITE" id="PS50113">
    <property type="entry name" value="PAC"/>
    <property type="match status" value="1"/>
</dbReference>
<dbReference type="SMART" id="SM00911">
    <property type="entry name" value="HWE_HK"/>
    <property type="match status" value="1"/>
</dbReference>
<dbReference type="InterPro" id="IPR013655">
    <property type="entry name" value="PAS_fold_3"/>
</dbReference>
<comment type="catalytic activity">
    <reaction evidence="1">
        <text>ATP + protein L-histidine = ADP + protein N-phospho-L-histidine.</text>
        <dbReference type="EC" id="2.7.13.3"/>
    </reaction>
</comment>
<dbReference type="GO" id="GO:0005524">
    <property type="term" value="F:ATP binding"/>
    <property type="evidence" value="ECO:0007669"/>
    <property type="project" value="UniProtKB-KW"/>
</dbReference>
<dbReference type="PROSITE" id="PS50110">
    <property type="entry name" value="RESPONSE_REGULATORY"/>
    <property type="match status" value="1"/>
</dbReference>
<dbReference type="PANTHER" id="PTHR41523:SF8">
    <property type="entry name" value="ETHYLENE RESPONSE SENSOR PROTEIN"/>
    <property type="match status" value="1"/>
</dbReference>
<dbReference type="PANTHER" id="PTHR41523">
    <property type="entry name" value="TWO-COMPONENT SYSTEM SENSOR PROTEIN"/>
    <property type="match status" value="1"/>
</dbReference>
<evidence type="ECO:0000256" key="12">
    <source>
        <dbReference type="ARBA" id="ARBA00022777"/>
    </source>
</evidence>
<keyword evidence="14" id="KW-0157">Chromophore</keyword>
<feature type="domain" description="Response regulatory" evidence="18">
    <location>
        <begin position="331"/>
        <end position="441"/>
    </location>
</feature>
<reference evidence="21 22" key="1">
    <citation type="submission" date="2019-04" db="EMBL/GenBank/DDBJ databases">
        <authorList>
            <person name="Feng G."/>
            <person name="Zhu H."/>
        </authorList>
    </citation>
    <scope>NUCLEOTIDE SEQUENCE [LARGE SCALE GENOMIC DNA]</scope>
    <source>
        <strain evidence="21 22">6HR-1</strain>
    </source>
</reference>
<keyword evidence="9" id="KW-0808">Transferase</keyword>
<gene>
    <name evidence="21" type="ORF">EU555_11105</name>
</gene>
<proteinExistence type="predicted"/>
<keyword evidence="6" id="KW-0716">Sensory transduction</keyword>
<evidence type="ECO:0000256" key="4">
    <source>
        <dbReference type="ARBA" id="ARBA00022543"/>
    </source>
</evidence>
<dbReference type="PROSITE" id="PS50112">
    <property type="entry name" value="PAS"/>
    <property type="match status" value="1"/>
</dbReference>
<keyword evidence="5 17" id="KW-0597">Phosphoprotein</keyword>
<dbReference type="InterPro" id="IPR001610">
    <property type="entry name" value="PAC"/>
</dbReference>
<dbReference type="EMBL" id="SRLB01000007">
    <property type="protein sequence ID" value="TGD99882.1"/>
    <property type="molecule type" value="Genomic_DNA"/>
</dbReference>
<dbReference type="Gene3D" id="3.30.450.20">
    <property type="entry name" value="PAS domain"/>
    <property type="match status" value="1"/>
</dbReference>
<dbReference type="InterPro" id="IPR035965">
    <property type="entry name" value="PAS-like_dom_sf"/>
</dbReference>
<feature type="domain" description="PAC" evidence="20">
    <location>
        <begin position="51"/>
        <end position="103"/>
    </location>
</feature>
<comment type="caution">
    <text evidence="21">The sequence shown here is derived from an EMBL/GenBank/DDBJ whole genome shotgun (WGS) entry which is preliminary data.</text>
</comment>
<feature type="domain" description="PAS" evidence="19">
    <location>
        <begin position="1"/>
        <end position="49"/>
    </location>
</feature>
<dbReference type="SUPFAM" id="SSF52172">
    <property type="entry name" value="CheY-like"/>
    <property type="match status" value="1"/>
</dbReference>
<evidence type="ECO:0000256" key="14">
    <source>
        <dbReference type="ARBA" id="ARBA00022991"/>
    </source>
</evidence>
<evidence type="ECO:0000256" key="6">
    <source>
        <dbReference type="ARBA" id="ARBA00022606"/>
    </source>
</evidence>
<dbReference type="SUPFAM" id="SSF55785">
    <property type="entry name" value="PYP-like sensor domain (PAS domain)"/>
    <property type="match status" value="1"/>
</dbReference>
<dbReference type="Gene3D" id="3.40.50.2300">
    <property type="match status" value="1"/>
</dbReference>
<dbReference type="SMART" id="SM00448">
    <property type="entry name" value="REC"/>
    <property type="match status" value="1"/>
</dbReference>
<dbReference type="OrthoDB" id="341208at2"/>
<evidence type="ECO:0000256" key="13">
    <source>
        <dbReference type="ARBA" id="ARBA00022840"/>
    </source>
</evidence>
<dbReference type="EC" id="2.7.13.3" evidence="2"/>
<evidence type="ECO:0000256" key="7">
    <source>
        <dbReference type="ARBA" id="ARBA00022630"/>
    </source>
</evidence>
<keyword evidence="4" id="KW-0600">Photoreceptor protein</keyword>
<dbReference type="InterPro" id="IPR000014">
    <property type="entry name" value="PAS"/>
</dbReference>
<evidence type="ECO:0000256" key="3">
    <source>
        <dbReference type="ARBA" id="ARBA00021740"/>
    </source>
</evidence>
<keyword evidence="13" id="KW-0067">ATP-binding</keyword>
<evidence type="ECO:0000259" key="19">
    <source>
        <dbReference type="PROSITE" id="PS50112"/>
    </source>
</evidence>
<evidence type="ECO:0000256" key="15">
    <source>
        <dbReference type="ARBA" id="ARBA00023026"/>
    </source>
</evidence>
<organism evidence="21 22">
    <name type="scientific">Methylobacterium nonmethylotrophicum</name>
    <dbReference type="NCBI Taxonomy" id="1141884"/>
    <lineage>
        <taxon>Bacteria</taxon>
        <taxon>Pseudomonadati</taxon>
        <taxon>Pseudomonadota</taxon>
        <taxon>Alphaproteobacteria</taxon>
        <taxon>Hyphomicrobiales</taxon>
        <taxon>Methylobacteriaceae</taxon>
        <taxon>Methylobacterium</taxon>
    </lineage>
</organism>
<dbReference type="Pfam" id="PF08447">
    <property type="entry name" value="PAS_3"/>
    <property type="match status" value="1"/>
</dbReference>
<evidence type="ECO:0000256" key="10">
    <source>
        <dbReference type="ARBA" id="ARBA00022737"/>
    </source>
</evidence>
<accession>A0A4Z0NRV3</accession>
<evidence type="ECO:0000256" key="16">
    <source>
        <dbReference type="ARBA" id="ARBA00023170"/>
    </source>
</evidence>
<evidence type="ECO:0000256" key="1">
    <source>
        <dbReference type="ARBA" id="ARBA00000085"/>
    </source>
</evidence>
<evidence type="ECO:0000313" key="21">
    <source>
        <dbReference type="EMBL" id="TGD99882.1"/>
    </source>
</evidence>
<dbReference type="GO" id="GO:0000160">
    <property type="term" value="P:phosphorelay signal transduction system"/>
    <property type="evidence" value="ECO:0007669"/>
    <property type="project" value="InterPro"/>
</dbReference>
<dbReference type="InterPro" id="IPR011006">
    <property type="entry name" value="CheY-like_superfamily"/>
</dbReference>
<keyword evidence="12" id="KW-0418">Kinase</keyword>
<evidence type="ECO:0000256" key="17">
    <source>
        <dbReference type="PROSITE-ProRule" id="PRU00169"/>
    </source>
</evidence>
<evidence type="ECO:0000256" key="11">
    <source>
        <dbReference type="ARBA" id="ARBA00022741"/>
    </source>
</evidence>
<evidence type="ECO:0000259" key="18">
    <source>
        <dbReference type="PROSITE" id="PS50110"/>
    </source>
</evidence>
<evidence type="ECO:0000256" key="5">
    <source>
        <dbReference type="ARBA" id="ARBA00022553"/>
    </source>
</evidence>
<dbReference type="InterPro" id="IPR000700">
    <property type="entry name" value="PAS-assoc_C"/>
</dbReference>
<dbReference type="Gene3D" id="3.30.565.10">
    <property type="entry name" value="Histidine kinase-like ATPase, C-terminal domain"/>
    <property type="match status" value="1"/>
</dbReference>
<dbReference type="InterPro" id="IPR011102">
    <property type="entry name" value="Sig_transdc_His_kinase_HWE"/>
</dbReference>
<evidence type="ECO:0000259" key="20">
    <source>
        <dbReference type="PROSITE" id="PS50113"/>
    </source>
</evidence>